<proteinExistence type="predicted"/>
<dbReference type="InterPro" id="IPR009501">
    <property type="entry name" value="UCP020269"/>
</dbReference>
<dbReference type="EMBL" id="CP067089">
    <property type="protein sequence ID" value="QQO09666.1"/>
    <property type="molecule type" value="Genomic_DNA"/>
</dbReference>
<dbReference type="InterPro" id="IPR037171">
    <property type="entry name" value="NagB/RpiA_transferase-like"/>
</dbReference>
<dbReference type="SUPFAM" id="SSF100950">
    <property type="entry name" value="NagB/RpiA/CoA transferase-like"/>
    <property type="match status" value="1"/>
</dbReference>
<dbReference type="PANTHER" id="PTHR36179:SF2">
    <property type="entry name" value="LUD DOMAIN-CONTAINING PROTEIN"/>
    <property type="match status" value="1"/>
</dbReference>
<dbReference type="KEGG" id="bhc:JFL75_01740"/>
<dbReference type="PIRSF" id="PIRSF020269">
    <property type="entry name" value="DUF1121"/>
    <property type="match status" value="1"/>
</dbReference>
<name>A0A7T8BAR6_9SPIR</name>
<reference evidence="2" key="1">
    <citation type="submission" date="2021-01" db="EMBL/GenBank/DDBJ databases">
        <title>Description of Breznakiella homolactica.</title>
        <authorList>
            <person name="Song Y."/>
            <person name="Brune A."/>
        </authorList>
    </citation>
    <scope>NUCLEOTIDE SEQUENCE</scope>
    <source>
        <strain evidence="2">RmG30</strain>
    </source>
</reference>
<dbReference type="RefSeq" id="WP_215626969.1">
    <property type="nucleotide sequence ID" value="NZ_CP067089.2"/>
</dbReference>
<dbReference type="PANTHER" id="PTHR36179">
    <property type="entry name" value="LUD_DOM DOMAIN-CONTAINING PROTEIN"/>
    <property type="match status" value="1"/>
</dbReference>
<dbReference type="Proteomes" id="UP000595917">
    <property type="component" value="Chromosome"/>
</dbReference>
<dbReference type="Gene3D" id="3.40.50.10420">
    <property type="entry name" value="NagB/RpiA/CoA transferase-like"/>
    <property type="match status" value="1"/>
</dbReference>
<dbReference type="AlphaFoldDB" id="A0A7T8BAR6"/>
<evidence type="ECO:0000313" key="3">
    <source>
        <dbReference type="Proteomes" id="UP000595917"/>
    </source>
</evidence>
<sequence length="214" mass="23266">MDTTPYQLRNDKLGPRIADALKKRHFEAWYCADPADALKQVFDLIPQSDTVSWGGSVTAETLGIQKTLRERGYTVIDRDTAQSKEERTELMRQALLCDTFITSSNAVTEDGQLVNVDGNGNRVAAMCFGPRSVIVVAGMNKVVKTLEDAVQRARTIAGPINMQRFPALSAPCSVNGACANCSSLDSICSYIVTTRLCKPAGRIKVILIGGEFGF</sequence>
<evidence type="ECO:0000259" key="1">
    <source>
        <dbReference type="Pfam" id="PF02589"/>
    </source>
</evidence>
<organism evidence="2 3">
    <name type="scientific">Breznakiella homolactica</name>
    <dbReference type="NCBI Taxonomy" id="2798577"/>
    <lineage>
        <taxon>Bacteria</taxon>
        <taxon>Pseudomonadati</taxon>
        <taxon>Spirochaetota</taxon>
        <taxon>Spirochaetia</taxon>
        <taxon>Spirochaetales</taxon>
        <taxon>Breznakiellaceae</taxon>
        <taxon>Breznakiella</taxon>
    </lineage>
</organism>
<keyword evidence="3" id="KW-1185">Reference proteome</keyword>
<dbReference type="Pfam" id="PF02589">
    <property type="entry name" value="LUD_dom"/>
    <property type="match status" value="1"/>
</dbReference>
<dbReference type="InterPro" id="IPR003741">
    <property type="entry name" value="LUD_dom"/>
</dbReference>
<dbReference type="InterPro" id="IPR024185">
    <property type="entry name" value="FTHF_cligase-like_sf"/>
</dbReference>
<accession>A0A7T8BAR6</accession>
<feature type="domain" description="LUD" evidence="1">
    <location>
        <begin position="16"/>
        <end position="208"/>
    </location>
</feature>
<gene>
    <name evidence="2" type="ORF">JFL75_01740</name>
</gene>
<protein>
    <submittedName>
        <fullName evidence="2">Lactate utilization protein</fullName>
    </submittedName>
</protein>
<evidence type="ECO:0000313" key="2">
    <source>
        <dbReference type="EMBL" id="QQO09666.1"/>
    </source>
</evidence>